<organism evidence="1 2">
    <name type="scientific">Armillaria gallica</name>
    <name type="common">Bulbous honey fungus</name>
    <name type="synonym">Armillaria bulbosa</name>
    <dbReference type="NCBI Taxonomy" id="47427"/>
    <lineage>
        <taxon>Eukaryota</taxon>
        <taxon>Fungi</taxon>
        <taxon>Dikarya</taxon>
        <taxon>Basidiomycota</taxon>
        <taxon>Agaricomycotina</taxon>
        <taxon>Agaricomycetes</taxon>
        <taxon>Agaricomycetidae</taxon>
        <taxon>Agaricales</taxon>
        <taxon>Marasmiineae</taxon>
        <taxon>Physalacriaceae</taxon>
        <taxon>Armillaria</taxon>
    </lineage>
</organism>
<name>A0A2H3DJH7_ARMGA</name>
<dbReference type="OMA" id="VIASHSW"/>
<dbReference type="EMBL" id="KZ293654">
    <property type="protein sequence ID" value="PBK94230.1"/>
    <property type="molecule type" value="Genomic_DNA"/>
</dbReference>
<evidence type="ECO:0000313" key="1">
    <source>
        <dbReference type="EMBL" id="PBK94230.1"/>
    </source>
</evidence>
<proteinExistence type="predicted"/>
<accession>A0A2H3DJH7</accession>
<dbReference type="Proteomes" id="UP000217790">
    <property type="component" value="Unassembled WGS sequence"/>
</dbReference>
<gene>
    <name evidence="1" type="ORF">ARMGADRAFT_1078938</name>
</gene>
<dbReference type="InParanoid" id="A0A2H3DJH7"/>
<dbReference type="SUPFAM" id="SSF52047">
    <property type="entry name" value="RNI-like"/>
    <property type="match status" value="1"/>
</dbReference>
<keyword evidence="2" id="KW-1185">Reference proteome</keyword>
<evidence type="ECO:0000313" key="2">
    <source>
        <dbReference type="Proteomes" id="UP000217790"/>
    </source>
</evidence>
<dbReference type="OrthoDB" id="3541472at2759"/>
<evidence type="ECO:0008006" key="3">
    <source>
        <dbReference type="Google" id="ProtNLM"/>
    </source>
</evidence>
<reference evidence="2" key="1">
    <citation type="journal article" date="2017" name="Nat. Ecol. Evol.">
        <title>Genome expansion and lineage-specific genetic innovations in the forest pathogenic fungi Armillaria.</title>
        <authorList>
            <person name="Sipos G."/>
            <person name="Prasanna A.N."/>
            <person name="Walter M.C."/>
            <person name="O'Connor E."/>
            <person name="Balint B."/>
            <person name="Krizsan K."/>
            <person name="Kiss B."/>
            <person name="Hess J."/>
            <person name="Varga T."/>
            <person name="Slot J."/>
            <person name="Riley R."/>
            <person name="Boka B."/>
            <person name="Rigling D."/>
            <person name="Barry K."/>
            <person name="Lee J."/>
            <person name="Mihaltcheva S."/>
            <person name="LaButti K."/>
            <person name="Lipzen A."/>
            <person name="Waldron R."/>
            <person name="Moloney N.M."/>
            <person name="Sperisen C."/>
            <person name="Kredics L."/>
            <person name="Vagvoelgyi C."/>
            <person name="Patrignani A."/>
            <person name="Fitzpatrick D."/>
            <person name="Nagy I."/>
            <person name="Doyle S."/>
            <person name="Anderson J.B."/>
            <person name="Grigoriev I.V."/>
            <person name="Gueldener U."/>
            <person name="Muensterkoetter M."/>
            <person name="Nagy L.G."/>
        </authorList>
    </citation>
    <scope>NUCLEOTIDE SEQUENCE [LARGE SCALE GENOMIC DNA]</scope>
    <source>
        <strain evidence="2">Ar21-2</strain>
    </source>
</reference>
<dbReference type="Gene3D" id="3.80.10.10">
    <property type="entry name" value="Ribonuclease Inhibitor"/>
    <property type="match status" value="1"/>
</dbReference>
<protein>
    <recommendedName>
        <fullName evidence="3">F-box domain-containing protein</fullName>
    </recommendedName>
</protein>
<dbReference type="InterPro" id="IPR032675">
    <property type="entry name" value="LRR_dom_sf"/>
</dbReference>
<dbReference type="AlphaFoldDB" id="A0A2H3DJH7"/>
<sequence length="384" mass="44184">MSLIYVDDLVAHRWNGSGDCGPSYAKAMFERLGSLPLLSDLRIYAIGDWDIPCAPFRHIRSLVYQGPKSTDLITLLMRNPDIEVLDVSVRNPRLEEGEPISFLFNSLPRGTYSTVKKLKIDLKYTKLYADEIPSLVPHLRHLENLEVWISLPHEFWDRLREEEIHLAVLSYHDYRIGSALLSYLMSYTGLSSLSLRIWPMASSTSDDPHIQDLLLNVIASHSWTLTTVHIEPDYSGAWCLDHPMLDALALCHSLQSLHVRADEARTEVEANNVIDRALESFVTLWPNLWALEIRAVSQSFGFDALRTTASQIHKHILAFRFAPPLPESPILLFSSDFANYSITIHDEKNSIHAFKVERLKDWGKKDSQRRSRRKYMFWKRSNDD</sequence>